<protein>
    <submittedName>
        <fullName evidence="2">Uncharacterized protein</fullName>
    </submittedName>
</protein>
<dbReference type="EMBL" id="JAMXIB010000018">
    <property type="protein sequence ID" value="MCO5726030.1"/>
    <property type="molecule type" value="Genomic_DNA"/>
</dbReference>
<accession>A0ABT1B2F5</accession>
<keyword evidence="1" id="KW-0732">Signal</keyword>
<proteinExistence type="predicted"/>
<comment type="caution">
    <text evidence="2">The sequence shown here is derived from an EMBL/GenBank/DDBJ whole genome shotgun (WGS) entry which is preliminary data.</text>
</comment>
<dbReference type="Proteomes" id="UP001206312">
    <property type="component" value="Unassembled WGS sequence"/>
</dbReference>
<dbReference type="RefSeq" id="WP_252742401.1">
    <property type="nucleotide sequence ID" value="NZ_JAMXIB010000018.1"/>
</dbReference>
<reference evidence="2 3" key="1">
    <citation type="submission" date="2022-06" db="EMBL/GenBank/DDBJ databases">
        <authorList>
            <person name="Xuan X."/>
        </authorList>
    </citation>
    <scope>NUCLEOTIDE SEQUENCE [LARGE SCALE GENOMIC DNA]</scope>
    <source>
        <strain evidence="2 3">2V75</strain>
    </source>
</reference>
<organism evidence="2 3">
    <name type="scientific">Robiginitalea marina</name>
    <dbReference type="NCBI Taxonomy" id="2954105"/>
    <lineage>
        <taxon>Bacteria</taxon>
        <taxon>Pseudomonadati</taxon>
        <taxon>Bacteroidota</taxon>
        <taxon>Flavobacteriia</taxon>
        <taxon>Flavobacteriales</taxon>
        <taxon>Flavobacteriaceae</taxon>
        <taxon>Robiginitalea</taxon>
    </lineage>
</organism>
<keyword evidence="3" id="KW-1185">Reference proteome</keyword>
<evidence type="ECO:0000256" key="1">
    <source>
        <dbReference type="SAM" id="SignalP"/>
    </source>
</evidence>
<feature type="signal peptide" evidence="1">
    <location>
        <begin position="1"/>
        <end position="21"/>
    </location>
</feature>
<evidence type="ECO:0000313" key="3">
    <source>
        <dbReference type="Proteomes" id="UP001206312"/>
    </source>
</evidence>
<feature type="chain" id="PRO_5045995522" evidence="1">
    <location>
        <begin position="22"/>
        <end position="127"/>
    </location>
</feature>
<gene>
    <name evidence="2" type="ORF">NG653_14290</name>
</gene>
<evidence type="ECO:0000313" key="2">
    <source>
        <dbReference type="EMBL" id="MCO5726030.1"/>
    </source>
</evidence>
<sequence>MKRRRFAVLSGFGITALALPAACYNPLTPAYDPLLAQPELLSQIWEPETLVEIGALYRNLTPGERTEEALVAVLFPEAPGTTDSTVEWVKKRIRDDFREGDLVMLDGWMLSRTEARQCALFSIRHAR</sequence>
<name>A0ABT1B2F5_9FLAO</name>